<organism evidence="5">
    <name type="scientific">Spodoptera frugiperda</name>
    <name type="common">Fall armyworm</name>
    <dbReference type="NCBI Taxonomy" id="7108"/>
    <lineage>
        <taxon>Eukaryota</taxon>
        <taxon>Metazoa</taxon>
        <taxon>Ecdysozoa</taxon>
        <taxon>Arthropoda</taxon>
        <taxon>Hexapoda</taxon>
        <taxon>Insecta</taxon>
        <taxon>Pterygota</taxon>
        <taxon>Neoptera</taxon>
        <taxon>Endopterygota</taxon>
        <taxon>Lepidoptera</taxon>
        <taxon>Glossata</taxon>
        <taxon>Ditrysia</taxon>
        <taxon>Noctuoidea</taxon>
        <taxon>Noctuidae</taxon>
        <taxon>Amphipyrinae</taxon>
        <taxon>Spodoptera</taxon>
    </lineage>
</organism>
<feature type="chain" id="PRO_5013789584" evidence="4">
    <location>
        <begin position="16"/>
        <end position="115"/>
    </location>
</feature>
<accession>A0A2H1WSQ4</accession>
<evidence type="ECO:0000256" key="1">
    <source>
        <dbReference type="ARBA" id="ARBA00022460"/>
    </source>
</evidence>
<proteinExistence type="predicted"/>
<evidence type="ECO:0000313" key="5">
    <source>
        <dbReference type="EMBL" id="SOQ56091.1"/>
    </source>
</evidence>
<dbReference type="Pfam" id="PF00379">
    <property type="entry name" value="Chitin_bind_4"/>
    <property type="match status" value="1"/>
</dbReference>
<sequence length="115" mass="12126">MKLLVLCAFVAVVAAAPQNVQDVQILRYDLNNDGLGAYNYAFDQSDGTGHNEDGEIRNAGSEDEFVAVRGSYSWVGPDGVKYTVNYVADENGFQPTIEQGPGGAVPSAVVASLLG</sequence>
<dbReference type="InterPro" id="IPR050468">
    <property type="entry name" value="Cuticle_Struct_Prot"/>
</dbReference>
<gene>
    <name evidence="5" type="ORF">SFRICE_036472</name>
</gene>
<evidence type="ECO:0000256" key="4">
    <source>
        <dbReference type="SAM" id="SignalP"/>
    </source>
</evidence>
<dbReference type="GO" id="GO:0008010">
    <property type="term" value="F:structural constituent of chitin-based larval cuticle"/>
    <property type="evidence" value="ECO:0007669"/>
    <property type="project" value="TreeGrafter"/>
</dbReference>
<dbReference type="EMBL" id="ODYU01010778">
    <property type="protein sequence ID" value="SOQ56091.1"/>
    <property type="molecule type" value="Genomic_DNA"/>
</dbReference>
<evidence type="ECO:0000256" key="2">
    <source>
        <dbReference type="ARBA" id="ARBA00022729"/>
    </source>
</evidence>
<evidence type="ECO:0000256" key="3">
    <source>
        <dbReference type="PROSITE-ProRule" id="PRU00497"/>
    </source>
</evidence>
<dbReference type="PRINTS" id="PR00947">
    <property type="entry name" value="CUTICLE"/>
</dbReference>
<keyword evidence="1 3" id="KW-0193">Cuticle</keyword>
<dbReference type="OrthoDB" id="6761795at2759"/>
<dbReference type="PROSITE" id="PS00233">
    <property type="entry name" value="CHIT_BIND_RR_1"/>
    <property type="match status" value="1"/>
</dbReference>
<dbReference type="AlphaFoldDB" id="A0A2H1WSQ4"/>
<dbReference type="InterPro" id="IPR000618">
    <property type="entry name" value="Insect_cuticle"/>
</dbReference>
<feature type="signal peptide" evidence="4">
    <location>
        <begin position="1"/>
        <end position="15"/>
    </location>
</feature>
<dbReference type="GO" id="GO:0062129">
    <property type="term" value="C:chitin-based extracellular matrix"/>
    <property type="evidence" value="ECO:0007669"/>
    <property type="project" value="TreeGrafter"/>
</dbReference>
<dbReference type="PANTHER" id="PTHR10380">
    <property type="entry name" value="CUTICLE PROTEIN"/>
    <property type="match status" value="1"/>
</dbReference>
<dbReference type="InterPro" id="IPR031311">
    <property type="entry name" value="CHIT_BIND_RR_consensus"/>
</dbReference>
<reference evidence="5" key="1">
    <citation type="submission" date="2016-07" db="EMBL/GenBank/DDBJ databases">
        <authorList>
            <person name="Bretaudeau A."/>
        </authorList>
    </citation>
    <scope>NUCLEOTIDE SEQUENCE</scope>
    <source>
        <strain evidence="5">Rice</strain>
        <tissue evidence="5">Whole body</tissue>
    </source>
</reference>
<protein>
    <submittedName>
        <fullName evidence="5">SFRICE_036472</fullName>
    </submittedName>
</protein>
<name>A0A2H1WSQ4_SPOFR</name>
<dbReference type="PROSITE" id="PS51155">
    <property type="entry name" value="CHIT_BIND_RR_2"/>
    <property type="match status" value="1"/>
</dbReference>
<keyword evidence="2 4" id="KW-0732">Signal</keyword>
<dbReference type="PANTHER" id="PTHR10380:SF218">
    <property type="entry name" value="ADULT CUTICLE PROTEIN 65AA-RELATED"/>
    <property type="match status" value="1"/>
</dbReference>